<proteinExistence type="predicted"/>
<dbReference type="AlphaFoldDB" id="A0A315XNF0"/>
<name>A0A315XNF0_9EURY</name>
<dbReference type="Proteomes" id="UP000251717">
    <property type="component" value="Unassembled WGS sequence"/>
</dbReference>
<organism evidence="1 2">
    <name type="scientific">Methanobrevibacter thaueri</name>
    <dbReference type="NCBI Taxonomy" id="190975"/>
    <lineage>
        <taxon>Archaea</taxon>
        <taxon>Methanobacteriati</taxon>
        <taxon>Methanobacteriota</taxon>
        <taxon>Methanomada group</taxon>
        <taxon>Methanobacteria</taxon>
        <taxon>Methanobacteriales</taxon>
        <taxon>Methanobacteriaceae</taxon>
        <taxon>Methanobrevibacter</taxon>
    </lineage>
</organism>
<dbReference type="EMBL" id="MZGS01000016">
    <property type="protein sequence ID" value="PWB87866.1"/>
    <property type="molecule type" value="Genomic_DNA"/>
</dbReference>
<evidence type="ECO:0000313" key="2">
    <source>
        <dbReference type="Proteomes" id="UP000251717"/>
    </source>
</evidence>
<evidence type="ECO:0000313" key="1">
    <source>
        <dbReference type="EMBL" id="PWB87866.1"/>
    </source>
</evidence>
<reference evidence="1 2" key="1">
    <citation type="submission" date="2017-03" db="EMBL/GenBank/DDBJ databases">
        <title>Genome sequence of Methanobrevibacter thaueri.</title>
        <authorList>
            <person name="Poehlein A."/>
            <person name="Seedorf H."/>
            <person name="Daniel R."/>
        </authorList>
    </citation>
    <scope>NUCLEOTIDE SEQUENCE [LARGE SCALE GENOMIC DNA]</scope>
    <source>
        <strain evidence="1 2">DSM 11995</strain>
    </source>
</reference>
<gene>
    <name evidence="1" type="ORF">MBBTH_04530</name>
</gene>
<dbReference type="RefSeq" id="WP_116591435.1">
    <property type="nucleotide sequence ID" value="NZ_MZGS01000016.1"/>
</dbReference>
<sequence length="71" mass="8679">MKKFRITINPRTGYEVSFMIEEFEDQSWKIFDYYYTTSQEASSRLIWEREQCSNGVFDLIIIDNRPYFTMV</sequence>
<protein>
    <submittedName>
        <fullName evidence="1">Uncharacterized protein</fullName>
    </submittedName>
</protein>
<accession>A0A315XNF0</accession>
<keyword evidence="2" id="KW-1185">Reference proteome</keyword>
<comment type="caution">
    <text evidence="1">The sequence shown here is derived from an EMBL/GenBank/DDBJ whole genome shotgun (WGS) entry which is preliminary data.</text>
</comment>